<comment type="caution">
    <text evidence="1">The sequence shown here is derived from an EMBL/GenBank/DDBJ whole genome shotgun (WGS) entry which is preliminary data.</text>
</comment>
<organism evidence="1 2">
    <name type="scientific">Alicyclobacillus fastidiosus</name>
    <dbReference type="NCBI Taxonomy" id="392011"/>
    <lineage>
        <taxon>Bacteria</taxon>
        <taxon>Bacillati</taxon>
        <taxon>Bacillota</taxon>
        <taxon>Bacilli</taxon>
        <taxon>Bacillales</taxon>
        <taxon>Alicyclobacillaceae</taxon>
        <taxon>Alicyclobacillus</taxon>
    </lineage>
</organism>
<accession>A0ABV5ALD4</accession>
<reference evidence="1 2" key="1">
    <citation type="journal article" date="2024" name="Int. J. Mol. Sci.">
        <title>Exploration of Alicyclobacillus spp. Genome in Search of Antibiotic Resistance.</title>
        <authorList>
            <person name="Bucka-Kolendo J."/>
            <person name="Kiousi D.E."/>
            <person name="Dekowska A."/>
            <person name="Mikolajczuk-Szczyrba A."/>
            <person name="Karadedos D.M."/>
            <person name="Michael P."/>
            <person name="Galanis A."/>
            <person name="Sokolowska B."/>
        </authorList>
    </citation>
    <scope>NUCLEOTIDE SEQUENCE [LARGE SCALE GENOMIC DNA]</scope>
    <source>
        <strain evidence="1 2">KKP 3000</strain>
    </source>
</reference>
<sequence length="174" mass="19302">MFAFRVEDDSLTSIIEGMADSAGNLMDALVRGVSETMTPYVKQHAPVGKRYLLDGTMIMGGELRDSLHFVYGQYGSYLAGARQGIWVIGGTKPHRIAPRGPRSVVSTRKQLPQFPHLSFFWPKVGTAVFPKAVNHPGTEPNDFRWEAFQQAMDEMAIQDVTNRIMTQWVSGGGI</sequence>
<evidence type="ECO:0000313" key="2">
    <source>
        <dbReference type="Proteomes" id="UP001579974"/>
    </source>
</evidence>
<dbReference type="EMBL" id="JBDXSU010000037">
    <property type="protein sequence ID" value="MFB5193070.1"/>
    <property type="molecule type" value="Genomic_DNA"/>
</dbReference>
<keyword evidence="2" id="KW-1185">Reference proteome</keyword>
<proteinExistence type="predicted"/>
<evidence type="ECO:0008006" key="3">
    <source>
        <dbReference type="Google" id="ProtNLM"/>
    </source>
</evidence>
<evidence type="ECO:0000313" key="1">
    <source>
        <dbReference type="EMBL" id="MFB5193070.1"/>
    </source>
</evidence>
<protein>
    <recommendedName>
        <fullName evidence="3">HK97 gp10 family phage protein</fullName>
    </recommendedName>
</protein>
<gene>
    <name evidence="1" type="ORF">KKP3000_002669</name>
</gene>
<name>A0ABV5ALD4_9BACL</name>
<dbReference type="Proteomes" id="UP001579974">
    <property type="component" value="Unassembled WGS sequence"/>
</dbReference>
<dbReference type="RefSeq" id="WP_275473461.1">
    <property type="nucleotide sequence ID" value="NZ_CP162940.1"/>
</dbReference>